<dbReference type="GO" id="GO:0097250">
    <property type="term" value="P:mitochondrial respirasome assembly"/>
    <property type="evidence" value="ECO:0007669"/>
    <property type="project" value="TreeGrafter"/>
</dbReference>
<dbReference type="PROSITE" id="PS51503">
    <property type="entry name" value="HIG1"/>
    <property type="match status" value="1"/>
</dbReference>
<name>A0A7J7IUT8_BUGNE</name>
<evidence type="ECO:0000256" key="2">
    <source>
        <dbReference type="ARBA" id="ARBA00022692"/>
    </source>
</evidence>
<feature type="compositionally biased region" description="Basic and acidic residues" evidence="6">
    <location>
        <begin position="1"/>
        <end position="15"/>
    </location>
</feature>
<dbReference type="GO" id="GO:0031966">
    <property type="term" value="C:mitochondrial membrane"/>
    <property type="evidence" value="ECO:0007669"/>
    <property type="project" value="UniProtKB-SubCell"/>
</dbReference>
<evidence type="ECO:0000313" key="10">
    <source>
        <dbReference type="Proteomes" id="UP000593567"/>
    </source>
</evidence>
<dbReference type="EMBL" id="VXIV02003426">
    <property type="protein sequence ID" value="KAF6017161.1"/>
    <property type="molecule type" value="Genomic_DNA"/>
</dbReference>
<evidence type="ECO:0000259" key="8">
    <source>
        <dbReference type="PROSITE" id="PS51503"/>
    </source>
</evidence>
<evidence type="ECO:0000256" key="4">
    <source>
        <dbReference type="ARBA" id="ARBA00023128"/>
    </source>
</evidence>
<dbReference type="OrthoDB" id="6604018at2759"/>
<keyword evidence="3 7" id="KW-1133">Transmembrane helix</keyword>
<keyword evidence="10" id="KW-1185">Reference proteome</keyword>
<keyword evidence="4" id="KW-0496">Mitochondrion</keyword>
<dbReference type="AlphaFoldDB" id="A0A7J7IUT8"/>
<reference evidence="9" key="1">
    <citation type="submission" date="2020-06" db="EMBL/GenBank/DDBJ databases">
        <title>Draft genome of Bugula neritina, a colonial animal packing powerful symbionts and potential medicines.</title>
        <authorList>
            <person name="Rayko M."/>
        </authorList>
    </citation>
    <scope>NUCLEOTIDE SEQUENCE [LARGE SCALE GENOMIC DNA]</scope>
    <source>
        <strain evidence="9">Kwan_BN1</strain>
    </source>
</reference>
<gene>
    <name evidence="9" type="ORF">EB796_024528</name>
</gene>
<evidence type="ECO:0000256" key="5">
    <source>
        <dbReference type="ARBA" id="ARBA00023136"/>
    </source>
</evidence>
<evidence type="ECO:0000256" key="6">
    <source>
        <dbReference type="SAM" id="MobiDB-lite"/>
    </source>
</evidence>
<comment type="caution">
    <text evidence="9">The sequence shown here is derived from an EMBL/GenBank/DDBJ whole genome shotgun (WGS) entry which is preliminary data.</text>
</comment>
<keyword evidence="2 7" id="KW-0812">Transmembrane</keyword>
<feature type="transmembrane region" description="Helical" evidence="7">
    <location>
        <begin position="62"/>
        <end position="81"/>
    </location>
</feature>
<protein>
    <recommendedName>
        <fullName evidence="8">HIG1 domain-containing protein</fullName>
    </recommendedName>
</protein>
<dbReference type="Pfam" id="PF04588">
    <property type="entry name" value="HIG_1_N"/>
    <property type="match status" value="1"/>
</dbReference>
<proteinExistence type="predicted"/>
<evidence type="ECO:0000256" key="3">
    <source>
        <dbReference type="ARBA" id="ARBA00022989"/>
    </source>
</evidence>
<sequence length="123" mass="13700">MPSSKDSDSRSKSVPEKSFQNEAKPVKFEYLPPTPDMRSALDLMDGETTKEKFIRKFSEQPLIPIGCGLTATALGYGLIQMKTGNQFMSQRMMRLRILAQGFTVIACLVGVLHTAKRKRSSVT</sequence>
<evidence type="ECO:0000256" key="7">
    <source>
        <dbReference type="SAM" id="Phobius"/>
    </source>
</evidence>
<comment type="subcellular location">
    <subcellularLocation>
        <location evidence="1">Mitochondrion membrane</location>
    </subcellularLocation>
</comment>
<feature type="domain" description="HIG1" evidence="8">
    <location>
        <begin position="34"/>
        <end position="123"/>
    </location>
</feature>
<keyword evidence="5 7" id="KW-0472">Membrane</keyword>
<dbReference type="InterPro" id="IPR050355">
    <property type="entry name" value="RCF1"/>
</dbReference>
<dbReference type="Proteomes" id="UP000593567">
    <property type="component" value="Unassembled WGS sequence"/>
</dbReference>
<evidence type="ECO:0000256" key="1">
    <source>
        <dbReference type="ARBA" id="ARBA00004325"/>
    </source>
</evidence>
<feature type="region of interest" description="Disordered" evidence="6">
    <location>
        <begin position="1"/>
        <end position="26"/>
    </location>
</feature>
<organism evidence="9 10">
    <name type="scientific">Bugula neritina</name>
    <name type="common">Brown bryozoan</name>
    <name type="synonym">Sertularia neritina</name>
    <dbReference type="NCBI Taxonomy" id="10212"/>
    <lineage>
        <taxon>Eukaryota</taxon>
        <taxon>Metazoa</taxon>
        <taxon>Spiralia</taxon>
        <taxon>Lophotrochozoa</taxon>
        <taxon>Bryozoa</taxon>
        <taxon>Gymnolaemata</taxon>
        <taxon>Cheilostomatida</taxon>
        <taxon>Flustrina</taxon>
        <taxon>Buguloidea</taxon>
        <taxon>Bugulidae</taxon>
        <taxon>Bugula</taxon>
    </lineage>
</organism>
<dbReference type="InterPro" id="IPR007667">
    <property type="entry name" value="Hypoxia_induced_domain"/>
</dbReference>
<dbReference type="PANTHER" id="PTHR12297">
    <property type="entry name" value="HYPOXIA-INDUCBILE GENE 1 HIG1 -RELATED"/>
    <property type="match status" value="1"/>
</dbReference>
<feature type="transmembrane region" description="Helical" evidence="7">
    <location>
        <begin position="93"/>
        <end position="112"/>
    </location>
</feature>
<accession>A0A7J7IUT8</accession>
<evidence type="ECO:0000313" key="9">
    <source>
        <dbReference type="EMBL" id="KAF6017161.1"/>
    </source>
</evidence>
<dbReference type="PANTHER" id="PTHR12297:SF3">
    <property type="entry name" value="HIG1 DOMAIN FAMILY MEMBER 1A"/>
    <property type="match status" value="1"/>
</dbReference>
<dbReference type="Gene3D" id="6.10.140.1320">
    <property type="match status" value="1"/>
</dbReference>